<name>A0A1H1LEI8_9ACTN</name>
<evidence type="ECO:0000313" key="3">
    <source>
        <dbReference type="EMBL" id="SDR72994.1"/>
    </source>
</evidence>
<keyword evidence="2" id="KW-1133">Transmembrane helix</keyword>
<dbReference type="AlphaFoldDB" id="A0A1H1LEI8"/>
<feature type="transmembrane region" description="Helical" evidence="2">
    <location>
        <begin position="81"/>
        <end position="100"/>
    </location>
</feature>
<keyword evidence="2" id="KW-0812">Transmembrane</keyword>
<feature type="region of interest" description="Disordered" evidence="1">
    <location>
        <begin position="1"/>
        <end position="28"/>
    </location>
</feature>
<dbReference type="EMBL" id="LT629759">
    <property type="protein sequence ID" value="SDR72994.1"/>
    <property type="molecule type" value="Genomic_DNA"/>
</dbReference>
<sequence length="108" mass="11075">MARGGGRDEMNVRPGERAAAPGRDHAATMGPYASEDKLLNQIIKLVSGCVSFLGGFLVVWGAVSLGLAIREQQGGAQIASAISTIAGGAIIIAASVYFGMLDTSWLPA</sequence>
<evidence type="ECO:0000256" key="2">
    <source>
        <dbReference type="SAM" id="Phobius"/>
    </source>
</evidence>
<feature type="compositionally biased region" description="Basic and acidic residues" evidence="1">
    <location>
        <begin position="1"/>
        <end position="26"/>
    </location>
</feature>
<organism evidence="3 4">
    <name type="scientific">Parafannyhessea umbonata</name>
    <dbReference type="NCBI Taxonomy" id="604330"/>
    <lineage>
        <taxon>Bacteria</taxon>
        <taxon>Bacillati</taxon>
        <taxon>Actinomycetota</taxon>
        <taxon>Coriobacteriia</taxon>
        <taxon>Coriobacteriales</taxon>
        <taxon>Atopobiaceae</taxon>
        <taxon>Parafannyhessea</taxon>
    </lineage>
</organism>
<evidence type="ECO:0000313" key="4">
    <source>
        <dbReference type="Proteomes" id="UP000199480"/>
    </source>
</evidence>
<protein>
    <submittedName>
        <fullName evidence="3">Uncharacterized protein</fullName>
    </submittedName>
</protein>
<dbReference type="Proteomes" id="UP000199480">
    <property type="component" value="Chromosome I"/>
</dbReference>
<gene>
    <name evidence="3" type="ORF">SAMN04489857_0890</name>
</gene>
<reference evidence="4" key="1">
    <citation type="submission" date="2016-10" db="EMBL/GenBank/DDBJ databases">
        <authorList>
            <person name="Varghese N."/>
            <person name="Submissions S."/>
        </authorList>
    </citation>
    <scope>NUCLEOTIDE SEQUENCE [LARGE SCALE GENOMIC DNA]</scope>
    <source>
        <strain evidence="4">DSM 22620</strain>
    </source>
</reference>
<proteinExistence type="predicted"/>
<accession>A0A1H1LEI8</accession>
<evidence type="ECO:0000256" key="1">
    <source>
        <dbReference type="SAM" id="MobiDB-lite"/>
    </source>
</evidence>
<keyword evidence="2" id="KW-0472">Membrane</keyword>
<feature type="transmembrane region" description="Helical" evidence="2">
    <location>
        <begin position="45"/>
        <end position="69"/>
    </location>
</feature>